<accession>A0A4D7JLN9</accession>
<proteinExistence type="predicted"/>
<keyword evidence="3" id="KW-1185">Reference proteome</keyword>
<dbReference type="KEGG" id="fpf:DCC35_19550"/>
<reference evidence="2 3" key="1">
    <citation type="submission" date="2018-04" db="EMBL/GenBank/DDBJ databases">
        <title>Complete genome uncultured novel isolate.</title>
        <authorList>
            <person name="Merlino G."/>
        </authorList>
    </citation>
    <scope>NUCLEOTIDE SEQUENCE [LARGE SCALE GENOMIC DNA]</scope>
    <source>
        <strain evidence="3">R1DC9</strain>
    </source>
</reference>
<keyword evidence="1" id="KW-0732">Signal</keyword>
<dbReference type="EMBL" id="CP028923">
    <property type="protein sequence ID" value="QCK16769.1"/>
    <property type="molecule type" value="Genomic_DNA"/>
</dbReference>
<gene>
    <name evidence="2" type="ORF">DCC35_19550</name>
</gene>
<dbReference type="Proteomes" id="UP000298616">
    <property type="component" value="Chromosome"/>
</dbReference>
<dbReference type="AlphaFoldDB" id="A0A4D7JLN9"/>
<evidence type="ECO:0008006" key="4">
    <source>
        <dbReference type="Google" id="ProtNLM"/>
    </source>
</evidence>
<evidence type="ECO:0000313" key="2">
    <source>
        <dbReference type="EMBL" id="QCK16769.1"/>
    </source>
</evidence>
<name>A0A4D7JLN9_9BACT</name>
<evidence type="ECO:0000256" key="1">
    <source>
        <dbReference type="SAM" id="SignalP"/>
    </source>
</evidence>
<organism evidence="2 3">
    <name type="scientific">Mangrovivirga cuniculi</name>
    <dbReference type="NCBI Taxonomy" id="2715131"/>
    <lineage>
        <taxon>Bacteria</taxon>
        <taxon>Pseudomonadati</taxon>
        <taxon>Bacteroidota</taxon>
        <taxon>Cytophagia</taxon>
        <taxon>Cytophagales</taxon>
        <taxon>Mangrovivirgaceae</taxon>
        <taxon>Mangrovivirga</taxon>
    </lineage>
</organism>
<protein>
    <recommendedName>
        <fullName evidence="4">Lipocalin-like domain-containing protein</fullName>
    </recommendedName>
</protein>
<feature type="signal peptide" evidence="1">
    <location>
        <begin position="1"/>
        <end position="21"/>
    </location>
</feature>
<feature type="chain" id="PRO_5020359338" description="Lipocalin-like domain-containing protein" evidence="1">
    <location>
        <begin position="22"/>
        <end position="133"/>
    </location>
</feature>
<sequence>MKSFFNRLLILVFVFGFIACSEDESVTPLKETVWVETRWIAENCEDPQNNQIEETGCTEEYCFKMVFGEETVEMIETNSGTTTTDVLNYTNENGMISFDENDPIKFEIRGNTLVLLLSGETSPCDYSLELVAE</sequence>
<dbReference type="PROSITE" id="PS51257">
    <property type="entry name" value="PROKAR_LIPOPROTEIN"/>
    <property type="match status" value="1"/>
</dbReference>
<evidence type="ECO:0000313" key="3">
    <source>
        <dbReference type="Proteomes" id="UP000298616"/>
    </source>
</evidence>
<dbReference type="RefSeq" id="WP_137092362.1">
    <property type="nucleotide sequence ID" value="NZ_CP028923.1"/>
</dbReference>